<dbReference type="CDD" id="cd03357">
    <property type="entry name" value="LbH_MAT_GAT"/>
    <property type="match status" value="1"/>
</dbReference>
<dbReference type="EMBL" id="FQYP01000007">
    <property type="protein sequence ID" value="SHJ28699.1"/>
    <property type="molecule type" value="Genomic_DNA"/>
</dbReference>
<keyword evidence="2 6" id="KW-0808">Transferase</keyword>
<evidence type="ECO:0000256" key="3">
    <source>
        <dbReference type="ARBA" id="ARBA00022737"/>
    </source>
</evidence>
<dbReference type="SUPFAM" id="SSF51161">
    <property type="entry name" value="Trimeric LpxA-like enzymes"/>
    <property type="match status" value="1"/>
</dbReference>
<keyword evidence="9" id="KW-1185">Reference proteome</keyword>
<dbReference type="Pfam" id="PF12464">
    <property type="entry name" value="Mac"/>
    <property type="match status" value="1"/>
</dbReference>
<organism evidence="8 9">
    <name type="scientific">Aquimarina spongiae</name>
    <dbReference type="NCBI Taxonomy" id="570521"/>
    <lineage>
        <taxon>Bacteria</taxon>
        <taxon>Pseudomonadati</taxon>
        <taxon>Bacteroidota</taxon>
        <taxon>Flavobacteriia</taxon>
        <taxon>Flavobacteriales</taxon>
        <taxon>Flavobacteriaceae</taxon>
        <taxon>Aquimarina</taxon>
    </lineage>
</organism>
<dbReference type="Pfam" id="PF14602">
    <property type="entry name" value="Hexapep_2"/>
    <property type="match status" value="1"/>
</dbReference>
<reference evidence="9" key="1">
    <citation type="submission" date="2016-11" db="EMBL/GenBank/DDBJ databases">
        <authorList>
            <person name="Varghese N."/>
            <person name="Submissions S."/>
        </authorList>
    </citation>
    <scope>NUCLEOTIDE SEQUENCE [LARGE SCALE GENOMIC DNA]</scope>
    <source>
        <strain evidence="9">DSM 22623</strain>
    </source>
</reference>
<dbReference type="Proteomes" id="UP000184432">
    <property type="component" value="Unassembled WGS sequence"/>
</dbReference>
<dbReference type="InterPro" id="IPR024688">
    <property type="entry name" value="Mac_dom"/>
</dbReference>
<dbReference type="InterPro" id="IPR039369">
    <property type="entry name" value="LacA-like"/>
</dbReference>
<dbReference type="InterPro" id="IPR001451">
    <property type="entry name" value="Hexapep"/>
</dbReference>
<evidence type="ECO:0000256" key="5">
    <source>
        <dbReference type="ARBA" id="ARBA00055587"/>
    </source>
</evidence>
<evidence type="ECO:0000256" key="6">
    <source>
        <dbReference type="RuleBase" id="RU367021"/>
    </source>
</evidence>
<evidence type="ECO:0000313" key="9">
    <source>
        <dbReference type="Proteomes" id="UP000184432"/>
    </source>
</evidence>
<dbReference type="EC" id="2.3.1.-" evidence="6"/>
<proteinExistence type="inferred from homology"/>
<evidence type="ECO:0000256" key="1">
    <source>
        <dbReference type="ARBA" id="ARBA00007274"/>
    </source>
</evidence>
<comment type="function">
    <text evidence="5">Acetyltransferase implicated in the O-acetylation of Nod factors.</text>
</comment>
<keyword evidence="4 6" id="KW-0012">Acyltransferase</keyword>
<dbReference type="STRING" id="570521.SAMN04488508_10777"/>
<gene>
    <name evidence="8" type="ORF">SAMN04488508_10777</name>
</gene>
<feature type="domain" description="Maltose/galactoside acetyltransferase" evidence="7">
    <location>
        <begin position="9"/>
        <end position="52"/>
    </location>
</feature>
<dbReference type="PANTHER" id="PTHR43017:SF1">
    <property type="entry name" value="ACETYLTRANSFERASE YJL218W-RELATED"/>
    <property type="match status" value="1"/>
</dbReference>
<dbReference type="RefSeq" id="WP_073317881.1">
    <property type="nucleotide sequence ID" value="NZ_FQYP01000007.1"/>
</dbReference>
<protein>
    <recommendedName>
        <fullName evidence="6">Acetyltransferase</fullName>
        <ecNumber evidence="6">2.3.1.-</ecNumber>
    </recommendedName>
</protein>
<sequence>MNPEKIKYQRGDQNLKKDFVRAGRLLQKFNTVDYEQESIKTEILTQLLGTVGSGIFVEHNFHCDLGYNIHVGKNFYAGFNCTILDMAAVRIGDNCLIGPNVGMYTAGHNIHPVDRHKSGFAKPITIGNNVWIGGHCVIVGGIKIGDNSIIAAGAVLTKDVPENTIFAGNPAKKIKDITL</sequence>
<dbReference type="InterPro" id="IPR011004">
    <property type="entry name" value="Trimer_LpxA-like_sf"/>
</dbReference>
<keyword evidence="3" id="KW-0677">Repeat</keyword>
<evidence type="ECO:0000256" key="2">
    <source>
        <dbReference type="ARBA" id="ARBA00022679"/>
    </source>
</evidence>
<dbReference type="GO" id="GO:0008870">
    <property type="term" value="F:galactoside O-acetyltransferase activity"/>
    <property type="evidence" value="ECO:0007669"/>
    <property type="project" value="TreeGrafter"/>
</dbReference>
<name>A0A1M6I2J8_9FLAO</name>
<dbReference type="FunFam" id="2.160.10.10:FF:000025">
    <property type="entry name" value="Hexapeptide-repeat containing-acetyltransferase"/>
    <property type="match status" value="1"/>
</dbReference>
<dbReference type="Pfam" id="PF00132">
    <property type="entry name" value="Hexapep"/>
    <property type="match status" value="1"/>
</dbReference>
<dbReference type="Gene3D" id="2.160.10.10">
    <property type="entry name" value="Hexapeptide repeat proteins"/>
    <property type="match status" value="1"/>
</dbReference>
<accession>A0A1M6I2J8</accession>
<dbReference type="AlphaFoldDB" id="A0A1M6I2J8"/>
<evidence type="ECO:0000259" key="7">
    <source>
        <dbReference type="Pfam" id="PF12464"/>
    </source>
</evidence>
<evidence type="ECO:0000313" key="8">
    <source>
        <dbReference type="EMBL" id="SHJ28699.1"/>
    </source>
</evidence>
<dbReference type="PANTHER" id="PTHR43017">
    <property type="entry name" value="GALACTOSIDE O-ACETYLTRANSFERASE"/>
    <property type="match status" value="1"/>
</dbReference>
<dbReference type="OrthoDB" id="9812571at2"/>
<comment type="similarity">
    <text evidence="1 6">Belongs to the transferase hexapeptide repeat family.</text>
</comment>
<evidence type="ECO:0000256" key="4">
    <source>
        <dbReference type="ARBA" id="ARBA00023315"/>
    </source>
</evidence>